<gene>
    <name evidence="2" type="ORF">UR56_C0007G0032</name>
</gene>
<protein>
    <submittedName>
        <fullName evidence="2">Uncharacterized protein</fullName>
    </submittedName>
</protein>
<keyword evidence="1" id="KW-1133">Transmembrane helix</keyword>
<keyword evidence="1" id="KW-0472">Membrane</keyword>
<proteinExistence type="predicted"/>
<evidence type="ECO:0000313" key="2">
    <source>
        <dbReference type="EMBL" id="KKP62049.1"/>
    </source>
</evidence>
<dbReference type="AlphaFoldDB" id="A0A0G0AYC0"/>
<dbReference type="EMBL" id="LBPR01000007">
    <property type="protein sequence ID" value="KKP62049.1"/>
    <property type="molecule type" value="Genomic_DNA"/>
</dbReference>
<accession>A0A0G0AYC0</accession>
<comment type="caution">
    <text evidence="2">The sequence shown here is derived from an EMBL/GenBank/DDBJ whole genome shotgun (WGS) entry which is preliminary data.</text>
</comment>
<evidence type="ECO:0000256" key="1">
    <source>
        <dbReference type="SAM" id="Phobius"/>
    </source>
</evidence>
<name>A0A0G0AYC0_9BACT</name>
<sequence length="49" mass="5290">MKGLGIVLIAIGIALLAFVSYNFIKEKNKMASPIPEDKGVKVIFVTPSK</sequence>
<organism evidence="2 3">
    <name type="scientific">Candidatus Roizmanbacteria bacterium GW2011_GWC2_34_23</name>
    <dbReference type="NCBI Taxonomy" id="1618484"/>
    <lineage>
        <taxon>Bacteria</taxon>
        <taxon>Candidatus Roizmaniibacteriota</taxon>
    </lineage>
</organism>
<evidence type="ECO:0000313" key="3">
    <source>
        <dbReference type="Proteomes" id="UP000034004"/>
    </source>
</evidence>
<dbReference type="STRING" id="1618484.UR56_C0007G0032"/>
<keyword evidence="1" id="KW-0812">Transmembrane</keyword>
<feature type="transmembrane region" description="Helical" evidence="1">
    <location>
        <begin position="6"/>
        <end position="24"/>
    </location>
</feature>
<reference evidence="2 3" key="1">
    <citation type="journal article" date="2015" name="Nature">
        <title>rRNA introns, odd ribosomes, and small enigmatic genomes across a large radiation of phyla.</title>
        <authorList>
            <person name="Brown C.T."/>
            <person name="Hug L.A."/>
            <person name="Thomas B.C."/>
            <person name="Sharon I."/>
            <person name="Castelle C.J."/>
            <person name="Singh A."/>
            <person name="Wilkins M.J."/>
            <person name="Williams K.H."/>
            <person name="Banfield J.F."/>
        </authorList>
    </citation>
    <scope>NUCLEOTIDE SEQUENCE [LARGE SCALE GENOMIC DNA]</scope>
</reference>
<dbReference type="Proteomes" id="UP000034004">
    <property type="component" value="Unassembled WGS sequence"/>
</dbReference>